<dbReference type="AlphaFoldDB" id="S2KPY7"/>
<proteinExistence type="predicted"/>
<evidence type="ECO:0000313" key="2">
    <source>
        <dbReference type="Proteomes" id="UP000014463"/>
    </source>
</evidence>
<comment type="caution">
    <text evidence="1">The sequence shown here is derived from an EMBL/GenBank/DDBJ whole genome shotgun (WGS) entry which is preliminary data.</text>
</comment>
<evidence type="ECO:0000313" key="1">
    <source>
        <dbReference type="EMBL" id="EPC04157.1"/>
    </source>
</evidence>
<organism evidence="1 2">
    <name type="scientific">Litchfieldella anticariensis (strain DSM 16096 / CECT 5854 / CIP 108499 / LMG 22089 / FP35)</name>
    <name type="common">Halomonas anticariensis</name>
    <dbReference type="NCBI Taxonomy" id="1121939"/>
    <lineage>
        <taxon>Bacteria</taxon>
        <taxon>Pseudomonadati</taxon>
        <taxon>Pseudomonadota</taxon>
        <taxon>Gammaproteobacteria</taxon>
        <taxon>Oceanospirillales</taxon>
        <taxon>Halomonadaceae</taxon>
        <taxon>Litchfieldella</taxon>
    </lineage>
</organism>
<name>S2KPY7_LITA3</name>
<reference evidence="1 2" key="1">
    <citation type="journal article" date="2013" name="Genome Announc.">
        <title>Draft genome sequence of the moderately halophilic gammaproteobacterium Halomonas anticariensis FP35.</title>
        <authorList>
            <person name="Tahrioui A."/>
            <person name="Quesada E."/>
            <person name="Llamas I."/>
        </authorList>
    </citation>
    <scope>NUCLEOTIDE SEQUENCE [LARGE SCALE GENOMIC DNA]</scope>
    <source>
        <strain evidence="2">DSM 16096 / CECT 5854 / LMG 22089 / FP35</strain>
    </source>
</reference>
<gene>
    <name evidence="1" type="ORF">L861_02270</name>
</gene>
<sequence>MLINTKKVCILSIRINTQFTLHQTAKGVIQAFTLEYSSTRNEPFALSGAVDPLSQQPFSIRVNNNKVQ</sequence>
<keyword evidence="2" id="KW-1185">Reference proteome</keyword>
<accession>S2KPY7</accession>
<dbReference type="Proteomes" id="UP000014463">
    <property type="component" value="Unassembled WGS sequence"/>
</dbReference>
<dbReference type="EMBL" id="ASTJ01000011">
    <property type="protein sequence ID" value="EPC04157.1"/>
    <property type="molecule type" value="Genomic_DNA"/>
</dbReference>
<protein>
    <submittedName>
        <fullName evidence="1">Uncharacterized protein</fullName>
    </submittedName>
</protein>